<comment type="caution">
    <text evidence="1">The sequence shown here is derived from an EMBL/GenBank/DDBJ whole genome shotgun (WGS) entry which is preliminary data.</text>
</comment>
<protein>
    <submittedName>
        <fullName evidence="1">Uncharacterized protein</fullName>
    </submittedName>
</protein>
<evidence type="ECO:0000313" key="4">
    <source>
        <dbReference type="Proteomes" id="UP000198319"/>
    </source>
</evidence>
<reference evidence="2 4" key="3">
    <citation type="submission" date="2016-11" db="EMBL/GenBank/DDBJ databases">
        <title>Whole genomes of Flavobacteriaceae.</title>
        <authorList>
            <person name="Stine C."/>
            <person name="Li C."/>
            <person name="Tadesse D."/>
        </authorList>
    </citation>
    <scope>NUCLEOTIDE SEQUENCE [LARGE SCALE GENOMIC DNA]</scope>
    <source>
        <strain evidence="2 4">ATCC BAA-2541</strain>
    </source>
</reference>
<name>A0A1S1J686_9FLAO</name>
<dbReference type="RefSeq" id="WP_070907316.1">
    <property type="nucleotide sequence ID" value="NZ_MIKE01000023.1"/>
</dbReference>
<organism evidence="1 3">
    <name type="scientific">Flavobacterium tructae</name>
    <dbReference type="NCBI Taxonomy" id="1114873"/>
    <lineage>
        <taxon>Bacteria</taxon>
        <taxon>Pseudomonadati</taxon>
        <taxon>Bacteroidota</taxon>
        <taxon>Flavobacteriia</taxon>
        <taxon>Flavobacteriales</taxon>
        <taxon>Flavobacteriaceae</taxon>
        <taxon>Flavobacterium</taxon>
    </lineage>
</organism>
<dbReference type="OrthoDB" id="1364595at2"/>
<proteinExistence type="predicted"/>
<dbReference type="STRING" id="1278819.BHE19_09730"/>
<reference evidence="1" key="2">
    <citation type="submission" date="2016-09" db="EMBL/GenBank/DDBJ databases">
        <authorList>
            <person name="Capua I."/>
            <person name="De Benedictis P."/>
            <person name="Joannis T."/>
            <person name="Lombin L.H."/>
            <person name="Cattoli G."/>
        </authorList>
    </citation>
    <scope>NUCLEOTIDE SEQUENCE [LARGE SCALE GENOMIC DNA]</scope>
    <source>
        <strain evidence="1">MSU</strain>
    </source>
</reference>
<accession>A0A1S1J686</accession>
<keyword evidence="4" id="KW-1185">Reference proteome</keyword>
<evidence type="ECO:0000313" key="3">
    <source>
        <dbReference type="Proteomes" id="UP000180252"/>
    </source>
</evidence>
<dbReference type="Proteomes" id="UP000198319">
    <property type="component" value="Unassembled WGS sequence"/>
</dbReference>
<evidence type="ECO:0000313" key="1">
    <source>
        <dbReference type="EMBL" id="OHT44985.1"/>
    </source>
</evidence>
<dbReference type="EMBL" id="MIKE01000023">
    <property type="protein sequence ID" value="OHT44985.1"/>
    <property type="molecule type" value="Genomic_DNA"/>
</dbReference>
<dbReference type="Proteomes" id="UP000180252">
    <property type="component" value="Unassembled WGS sequence"/>
</dbReference>
<evidence type="ECO:0000313" key="2">
    <source>
        <dbReference type="EMBL" id="OXB16664.1"/>
    </source>
</evidence>
<dbReference type="AlphaFoldDB" id="A0A1S1J686"/>
<reference evidence="3" key="1">
    <citation type="submission" date="2016-09" db="EMBL/GenBank/DDBJ databases">
        <authorList>
            <person name="Chen S."/>
            <person name="Walker E."/>
        </authorList>
    </citation>
    <scope>NUCLEOTIDE SEQUENCE [LARGE SCALE GENOMIC DNA]</scope>
    <source>
        <strain evidence="3">MSU</strain>
    </source>
</reference>
<gene>
    <name evidence="2" type="ORF">B0A71_19570</name>
    <name evidence="1" type="ORF">BHE19_09730</name>
</gene>
<dbReference type="EMBL" id="MUHG01000028">
    <property type="protein sequence ID" value="OXB16664.1"/>
    <property type="molecule type" value="Genomic_DNA"/>
</dbReference>
<sequence length="353" mass="39750">MAIQALNTIKNWFKTGFKPTQTQFWDTWDSFRHKDEKVPVKDVEGIDELLAEIKPTHIKAGNGITINGYGDINDPYIINSGYPTNGITYTDNPFTAYCFIYPDRGFQYFKDKSSGNEGRSARATYSDSSIKYFLQGDAEWPENNNTELELKFPKPTSSYSTYTIPISFNGQFADTKGNINLNRTFLEKQSEKTENTQFYIKETDGTQSMLSIEKAAYEHTYISDADSGNLNAVKYDRNTLVPSENSIPSSAAVSKAIQENIVIDSQIEVGTHMSIPNSWNKQTIIFTSSCTITIPATLPTNFYFNAITIGQVNVTWSITSPFTFLFDDPGVITEKTYFNFLRRGNTNSIIIGL</sequence>